<dbReference type="EMBL" id="LNCU01000041">
    <property type="protein sequence ID" value="KWV57632.1"/>
    <property type="molecule type" value="Genomic_DNA"/>
</dbReference>
<keyword evidence="3" id="KW-1185">Reference proteome</keyword>
<accession>A0A120FPW7</accession>
<dbReference type="OrthoDB" id="9812656at2"/>
<dbReference type="AlphaFoldDB" id="A0A120FPW7"/>
<dbReference type="InterPro" id="IPR029068">
    <property type="entry name" value="Glyas_Bleomycin-R_OHBP_Dase"/>
</dbReference>
<evidence type="ECO:0000313" key="2">
    <source>
        <dbReference type="EMBL" id="KWV57632.1"/>
    </source>
</evidence>
<dbReference type="Pfam" id="PF00903">
    <property type="entry name" value="Glyoxalase"/>
    <property type="match status" value="1"/>
</dbReference>
<dbReference type="RefSeq" id="WP_066505218.1">
    <property type="nucleotide sequence ID" value="NZ_LNCU01000041.1"/>
</dbReference>
<sequence>MAFELDRIDHVVLNCTDPDRTVAWYRKVLGMRTESYGDGRTALVFGQQKFNVRRTGAANWKTCAADAPGSLDLCFITTSPPDQVLDHFRHCEVRDISGPVTRSGALGPIVSVYCSDPDGNLIEVASYAAA</sequence>
<gene>
    <name evidence="2" type="ORF">AS156_38645</name>
</gene>
<evidence type="ECO:0000259" key="1">
    <source>
        <dbReference type="PROSITE" id="PS51819"/>
    </source>
</evidence>
<dbReference type="SUPFAM" id="SSF54593">
    <property type="entry name" value="Glyoxalase/Bleomycin resistance protein/Dihydroxybiphenyl dioxygenase"/>
    <property type="match status" value="1"/>
</dbReference>
<dbReference type="PANTHER" id="PTHR21366:SF14">
    <property type="entry name" value="GLYOXALASE DOMAIN-CONTAINING PROTEIN 5"/>
    <property type="match status" value="1"/>
</dbReference>
<proteinExistence type="predicted"/>
<dbReference type="Gene3D" id="3.10.180.10">
    <property type="entry name" value="2,3-Dihydroxybiphenyl 1,2-Dioxygenase, domain 1"/>
    <property type="match status" value="1"/>
</dbReference>
<feature type="domain" description="VOC" evidence="1">
    <location>
        <begin position="7"/>
        <end position="127"/>
    </location>
</feature>
<evidence type="ECO:0000313" key="3">
    <source>
        <dbReference type="Proteomes" id="UP000057737"/>
    </source>
</evidence>
<dbReference type="InterPro" id="IPR050383">
    <property type="entry name" value="GlyoxalaseI/FosfomycinResist"/>
</dbReference>
<organism evidence="2 3">
    <name type="scientific">Bradyrhizobium macuxiense</name>
    <dbReference type="NCBI Taxonomy" id="1755647"/>
    <lineage>
        <taxon>Bacteria</taxon>
        <taxon>Pseudomonadati</taxon>
        <taxon>Pseudomonadota</taxon>
        <taxon>Alphaproteobacteria</taxon>
        <taxon>Hyphomicrobiales</taxon>
        <taxon>Nitrobacteraceae</taxon>
        <taxon>Bradyrhizobium</taxon>
    </lineage>
</organism>
<dbReference type="InterPro" id="IPR037523">
    <property type="entry name" value="VOC_core"/>
</dbReference>
<dbReference type="PANTHER" id="PTHR21366">
    <property type="entry name" value="GLYOXALASE FAMILY PROTEIN"/>
    <property type="match status" value="1"/>
</dbReference>
<dbReference type="InterPro" id="IPR004360">
    <property type="entry name" value="Glyas_Fos-R_dOase_dom"/>
</dbReference>
<name>A0A120FPW7_9BRAD</name>
<comment type="caution">
    <text evidence="2">The sequence shown here is derived from an EMBL/GenBank/DDBJ whole genome shotgun (WGS) entry which is preliminary data.</text>
</comment>
<dbReference type="CDD" id="cd07253">
    <property type="entry name" value="GLOD5"/>
    <property type="match status" value="1"/>
</dbReference>
<dbReference type="PROSITE" id="PS51819">
    <property type="entry name" value="VOC"/>
    <property type="match status" value="1"/>
</dbReference>
<protein>
    <submittedName>
        <fullName evidence="2">Virulence protein</fullName>
    </submittedName>
</protein>
<reference evidence="2 3" key="1">
    <citation type="submission" date="2015-11" db="EMBL/GenBank/DDBJ databases">
        <title>Draft Genome Sequence of the Strain BR 10303 (Bradyrhizobium sp.) isolated from nodules of Centrolobium paraense.</title>
        <authorList>
            <person name="Zelli J.E."/>
            <person name="Simoes-Araujo J.L."/>
            <person name="Barauna A.C."/>
            <person name="Silva K."/>
        </authorList>
    </citation>
    <scope>NUCLEOTIDE SEQUENCE [LARGE SCALE GENOMIC DNA]</scope>
    <source>
        <strain evidence="2 3">BR 10303</strain>
    </source>
</reference>
<dbReference type="Proteomes" id="UP000057737">
    <property type="component" value="Unassembled WGS sequence"/>
</dbReference>